<comment type="caution">
    <text evidence="1">The sequence shown here is derived from an EMBL/GenBank/DDBJ whole genome shotgun (WGS) entry which is preliminary data.</text>
</comment>
<evidence type="ECO:0000313" key="1">
    <source>
        <dbReference type="EMBL" id="KAG5569206.1"/>
    </source>
</evidence>
<reference evidence="1 2" key="1">
    <citation type="submission" date="2020-09" db="EMBL/GenBank/DDBJ databases">
        <title>De no assembly of potato wild relative species, Solanum commersonii.</title>
        <authorList>
            <person name="Cho K."/>
        </authorList>
    </citation>
    <scope>NUCLEOTIDE SEQUENCE [LARGE SCALE GENOMIC DNA]</scope>
    <source>
        <strain evidence="1">LZ3.2</strain>
        <tissue evidence="1">Leaf</tissue>
    </source>
</reference>
<evidence type="ECO:0000313" key="2">
    <source>
        <dbReference type="Proteomes" id="UP000824120"/>
    </source>
</evidence>
<keyword evidence="2" id="KW-1185">Reference proteome</keyword>
<dbReference type="AlphaFoldDB" id="A0A9J5W220"/>
<name>A0A9J5W220_SOLCO</name>
<accession>A0A9J5W220</accession>
<protein>
    <submittedName>
        <fullName evidence="1">Uncharacterized protein</fullName>
    </submittedName>
</protein>
<dbReference type="Proteomes" id="UP000824120">
    <property type="component" value="Chromosome 12"/>
</dbReference>
<dbReference type="EMBL" id="JACXVP010000012">
    <property type="protein sequence ID" value="KAG5569206.1"/>
    <property type="molecule type" value="Genomic_DNA"/>
</dbReference>
<dbReference type="OrthoDB" id="1305476at2759"/>
<organism evidence="1 2">
    <name type="scientific">Solanum commersonii</name>
    <name type="common">Commerson's wild potato</name>
    <name type="synonym">Commerson's nightshade</name>
    <dbReference type="NCBI Taxonomy" id="4109"/>
    <lineage>
        <taxon>Eukaryota</taxon>
        <taxon>Viridiplantae</taxon>
        <taxon>Streptophyta</taxon>
        <taxon>Embryophyta</taxon>
        <taxon>Tracheophyta</taxon>
        <taxon>Spermatophyta</taxon>
        <taxon>Magnoliopsida</taxon>
        <taxon>eudicotyledons</taxon>
        <taxon>Gunneridae</taxon>
        <taxon>Pentapetalae</taxon>
        <taxon>asterids</taxon>
        <taxon>lamiids</taxon>
        <taxon>Solanales</taxon>
        <taxon>Solanaceae</taxon>
        <taxon>Solanoideae</taxon>
        <taxon>Solaneae</taxon>
        <taxon>Solanum</taxon>
    </lineage>
</organism>
<gene>
    <name evidence="1" type="ORF">H5410_058972</name>
</gene>
<sequence length="62" mass="7159">MKVGEMRMLSWMYGHTRRDRIRNEDIQDKVGSGLFGGQDEGGEVKMVRACEEEIHRCSNEEA</sequence>
<proteinExistence type="predicted"/>